<organism evidence="23 24">
    <name type="scientific">Citrus unshiu</name>
    <name type="common">Satsuma mandarin</name>
    <name type="synonym">Citrus nobilis var. unshiu</name>
    <dbReference type="NCBI Taxonomy" id="55188"/>
    <lineage>
        <taxon>Eukaryota</taxon>
        <taxon>Viridiplantae</taxon>
        <taxon>Streptophyta</taxon>
        <taxon>Embryophyta</taxon>
        <taxon>Tracheophyta</taxon>
        <taxon>Spermatophyta</taxon>
        <taxon>Magnoliopsida</taxon>
        <taxon>eudicotyledons</taxon>
        <taxon>Gunneridae</taxon>
        <taxon>Pentapetalae</taxon>
        <taxon>rosids</taxon>
        <taxon>malvids</taxon>
        <taxon>Sapindales</taxon>
        <taxon>Rutaceae</taxon>
        <taxon>Aurantioideae</taxon>
        <taxon>Citrus</taxon>
    </lineage>
</organism>
<dbReference type="SMART" id="SM00220">
    <property type="entry name" value="S_TKc"/>
    <property type="match status" value="1"/>
</dbReference>
<evidence type="ECO:0000256" key="1">
    <source>
        <dbReference type="ARBA" id="ARBA00004251"/>
    </source>
</evidence>
<dbReference type="PROSITE" id="PS50011">
    <property type="entry name" value="PROTEIN_KINASE_DOM"/>
    <property type="match status" value="1"/>
</dbReference>
<evidence type="ECO:0000256" key="12">
    <source>
        <dbReference type="ARBA" id="ARBA00023136"/>
    </source>
</evidence>
<keyword evidence="10 18" id="KW-0067">ATP-binding</keyword>
<feature type="chain" id="PRO_5014138604" description="Receptor-like serine/threonine-protein kinase" evidence="19">
    <location>
        <begin position="25"/>
        <end position="836"/>
    </location>
</feature>
<evidence type="ECO:0000256" key="15">
    <source>
        <dbReference type="ARBA" id="ARBA00023180"/>
    </source>
</evidence>
<dbReference type="InterPro" id="IPR001480">
    <property type="entry name" value="Bulb-type_lectin_dom"/>
</dbReference>
<comment type="catalytic activity">
    <reaction evidence="16 18">
        <text>L-threonyl-[protein] + ATP = O-phospho-L-threonyl-[protein] + ADP + H(+)</text>
        <dbReference type="Rhea" id="RHEA:46608"/>
        <dbReference type="Rhea" id="RHEA-COMP:11060"/>
        <dbReference type="Rhea" id="RHEA-COMP:11605"/>
        <dbReference type="ChEBI" id="CHEBI:15378"/>
        <dbReference type="ChEBI" id="CHEBI:30013"/>
        <dbReference type="ChEBI" id="CHEBI:30616"/>
        <dbReference type="ChEBI" id="CHEBI:61977"/>
        <dbReference type="ChEBI" id="CHEBI:456216"/>
        <dbReference type="EC" id="2.7.11.1"/>
    </reaction>
</comment>
<keyword evidence="3 18" id="KW-0723">Serine/threonine-protein kinase</keyword>
<dbReference type="AlphaFoldDB" id="A0A2H5Q8A5"/>
<dbReference type="GO" id="GO:0030246">
    <property type="term" value="F:carbohydrate binding"/>
    <property type="evidence" value="ECO:0007669"/>
    <property type="project" value="UniProtKB-KW"/>
</dbReference>
<dbReference type="GO" id="GO:0004674">
    <property type="term" value="F:protein serine/threonine kinase activity"/>
    <property type="evidence" value="ECO:0007669"/>
    <property type="project" value="UniProtKB-KW"/>
</dbReference>
<dbReference type="Gene3D" id="1.10.510.10">
    <property type="entry name" value="Transferase(Phosphotransferase) domain 1"/>
    <property type="match status" value="1"/>
</dbReference>
<dbReference type="GO" id="GO:0106310">
    <property type="term" value="F:protein serine kinase activity"/>
    <property type="evidence" value="ECO:0007669"/>
    <property type="project" value="RHEA"/>
</dbReference>
<dbReference type="Gene3D" id="3.30.200.20">
    <property type="entry name" value="Phosphorylase Kinase, domain 1"/>
    <property type="match status" value="1"/>
</dbReference>
<dbReference type="Pfam" id="PF01453">
    <property type="entry name" value="B_lectin"/>
    <property type="match status" value="1"/>
</dbReference>
<accession>A0A2H5Q8A5</accession>
<keyword evidence="13" id="KW-1015">Disulfide bond</keyword>
<evidence type="ECO:0000256" key="9">
    <source>
        <dbReference type="ARBA" id="ARBA00022777"/>
    </source>
</evidence>
<dbReference type="Pfam" id="PF07714">
    <property type="entry name" value="PK_Tyr_Ser-Thr"/>
    <property type="match status" value="1"/>
</dbReference>
<dbReference type="PANTHER" id="PTHR27002:SF812">
    <property type="entry name" value="RECEPTOR-LIKE SERINE_THREONINE-PROTEIN KINASE"/>
    <property type="match status" value="1"/>
</dbReference>
<evidence type="ECO:0000256" key="2">
    <source>
        <dbReference type="ARBA" id="ARBA00022475"/>
    </source>
</evidence>
<dbReference type="Pfam" id="PF00954">
    <property type="entry name" value="S_locus_glycop"/>
    <property type="match status" value="1"/>
</dbReference>
<comment type="similarity">
    <text evidence="18">Belongs to the protein kinase superfamily. Ser/Thr protein kinase family.</text>
</comment>
<keyword evidence="11" id="KW-1133">Transmembrane helix</keyword>
<keyword evidence="24" id="KW-1185">Reference proteome</keyword>
<evidence type="ECO:0000259" key="20">
    <source>
        <dbReference type="PROSITE" id="PS50011"/>
    </source>
</evidence>
<dbReference type="FunFam" id="3.30.200.20:FF:000330">
    <property type="entry name" value="G-type lectin S-receptor-like serine/threonine-protein kinase At4g03230"/>
    <property type="match status" value="1"/>
</dbReference>
<dbReference type="EC" id="2.7.11.1" evidence="18"/>
<evidence type="ECO:0000256" key="11">
    <source>
        <dbReference type="ARBA" id="ARBA00022989"/>
    </source>
</evidence>
<dbReference type="CDD" id="cd01098">
    <property type="entry name" value="PAN_AP_plant"/>
    <property type="match status" value="1"/>
</dbReference>
<dbReference type="InterPro" id="IPR008271">
    <property type="entry name" value="Ser/Thr_kinase_AS"/>
</dbReference>
<evidence type="ECO:0000256" key="5">
    <source>
        <dbReference type="ARBA" id="ARBA00022692"/>
    </source>
</evidence>
<dbReference type="InterPro" id="IPR011009">
    <property type="entry name" value="Kinase-like_dom_sf"/>
</dbReference>
<feature type="signal peptide" evidence="19">
    <location>
        <begin position="1"/>
        <end position="24"/>
    </location>
</feature>
<dbReference type="CDD" id="cd14066">
    <property type="entry name" value="STKc_IRAK"/>
    <property type="match status" value="1"/>
</dbReference>
<dbReference type="InterPro" id="IPR024171">
    <property type="entry name" value="SRK-like_kinase"/>
</dbReference>
<dbReference type="InterPro" id="IPR003609">
    <property type="entry name" value="Pan_app"/>
</dbReference>
<dbReference type="GO" id="GO:0005524">
    <property type="term" value="F:ATP binding"/>
    <property type="evidence" value="ECO:0007669"/>
    <property type="project" value="UniProtKB-KW"/>
</dbReference>
<feature type="domain" description="Protein kinase" evidence="20">
    <location>
        <begin position="518"/>
        <end position="803"/>
    </location>
</feature>
<evidence type="ECO:0000256" key="3">
    <source>
        <dbReference type="ARBA" id="ARBA00022527"/>
    </source>
</evidence>
<sequence length="836" mass="93842">MENLLCFYIFSFWIFFLIVKLSLAADTITPARSIRDGEKLVSSSQTFELGFFSPGNSRYSKYLGIWYKKSPETIVWVANRNSPILDPSAVLTVSSNGNLVLLNVTKGIIWSSNISRKVENPVAQLQDTGNLVLVDVIRKNTSESYLWQSFDYPSDTLLPGMKVGWNLKTGVEWYLTSWRSADDPSPGNFTSRLDIHVLPEICIYNGSVKYFCTGPWSGVAFVAAPSYTNFLYNQELAHNQDEIYFSYESYNSPSIMMLKLNPSGTVQRLIWNERNAAWDVVYSAPNVCGVYGKCGANSICILDKGPNCECLKGFKLKSQDNQTWPGKCERNHSSYCKSGDQFIKLDGIKAPDLLQVSVNDNMNLKQCEAECLKNCTCRAYAYSNLTEGSGCLMWFGDLIDISKTLGNFTGQSVYIRVPALGPGTIIIAILKLIAQNFHFFVTEKTQRKVTVFLLSNITLICFVYQRVRFAERRKVEISQDILLLDTNMSIATRETGNSKESWLPFFSLASITAATDNFSGENKLGEGGFGPVYKGKLNNGEEVAVKRLSSQSGQGLEEFKNEMMLIAKLQHRNLVRLFGCCIEHGEKILIYEYMPNKSLDCFLFDPTNTGLLGWEMRVRILEGVAQGLLYLHHYSRLRVIHRDLKASNILLDSNMNPKISDFGIARLFGGDELQSNTKRIVGTYGYMSPEYALRGLFSIKSDVFSFGVLVLETLSSKKNAHFYNTDSLTLLGHAWNLWNDGRAWELMDSILQNDASYPMLNRYINVALLCVQENAADRPTMLEVISMLTNENVILPSPLQPAFSHVRIAENSSLPANCEVEACTVNCLTLSAMDAR</sequence>
<evidence type="ECO:0000256" key="4">
    <source>
        <dbReference type="ARBA" id="ARBA00022679"/>
    </source>
</evidence>
<keyword evidence="5" id="KW-0812">Transmembrane</keyword>
<dbReference type="EMBL" id="BDQV01000249">
    <property type="protein sequence ID" value="GAY60876.1"/>
    <property type="molecule type" value="Genomic_DNA"/>
</dbReference>
<dbReference type="Proteomes" id="UP000236630">
    <property type="component" value="Unassembled WGS sequence"/>
</dbReference>
<keyword evidence="8 18" id="KW-0547">Nucleotide-binding</keyword>
<comment type="subcellular location">
    <subcellularLocation>
        <location evidence="1">Cell membrane</location>
        <topology evidence="1">Single-pass type I membrane protein</topology>
    </subcellularLocation>
</comment>
<protein>
    <recommendedName>
        <fullName evidence="18">Receptor-like serine/threonine-protein kinase</fullName>
        <ecNumber evidence="18">2.7.11.1</ecNumber>
    </recommendedName>
</protein>
<comment type="caution">
    <text evidence="23">The sequence shown here is derived from an EMBL/GenBank/DDBJ whole genome shotgun (WGS) entry which is preliminary data.</text>
</comment>
<evidence type="ECO:0000259" key="21">
    <source>
        <dbReference type="PROSITE" id="PS50927"/>
    </source>
</evidence>
<dbReference type="InterPro" id="IPR001245">
    <property type="entry name" value="Ser-Thr/Tyr_kinase_cat_dom"/>
</dbReference>
<reference evidence="23 24" key="1">
    <citation type="journal article" date="2017" name="Front. Genet.">
        <title>Draft sequencing of the heterozygous diploid genome of Satsuma (Citrus unshiu Marc.) using a hybrid assembly approach.</title>
        <authorList>
            <person name="Shimizu T."/>
            <person name="Tanizawa Y."/>
            <person name="Mochizuki T."/>
            <person name="Nagasaki H."/>
            <person name="Yoshioka T."/>
            <person name="Toyoda A."/>
            <person name="Fujiyama A."/>
            <person name="Kaminuma E."/>
            <person name="Nakamura Y."/>
        </authorList>
    </citation>
    <scope>NUCLEOTIDE SEQUENCE [LARGE SCALE GENOMIC DNA]</scope>
    <source>
        <strain evidence="24">cv. Miyagawa wase</strain>
    </source>
</reference>
<proteinExistence type="inferred from homology"/>
<gene>
    <name evidence="23" type="ORF">CUMW_205510</name>
</gene>
<dbReference type="InterPro" id="IPR036426">
    <property type="entry name" value="Bulb-type_lectin_dom_sf"/>
</dbReference>
<dbReference type="CDD" id="cd00028">
    <property type="entry name" value="B_lectin"/>
    <property type="match status" value="1"/>
</dbReference>
<keyword evidence="15" id="KW-0325">Glycoprotein</keyword>
<dbReference type="PROSITE" id="PS50927">
    <property type="entry name" value="BULB_LECTIN"/>
    <property type="match status" value="1"/>
</dbReference>
<dbReference type="GO" id="GO:0005886">
    <property type="term" value="C:plasma membrane"/>
    <property type="evidence" value="ECO:0007669"/>
    <property type="project" value="UniProtKB-SubCell"/>
</dbReference>
<dbReference type="Pfam" id="PF08276">
    <property type="entry name" value="PAN_2"/>
    <property type="match status" value="1"/>
</dbReference>
<evidence type="ECO:0000259" key="22">
    <source>
        <dbReference type="PROSITE" id="PS50948"/>
    </source>
</evidence>
<keyword evidence="9 18" id="KW-0418">Kinase</keyword>
<evidence type="ECO:0000256" key="8">
    <source>
        <dbReference type="ARBA" id="ARBA00022741"/>
    </source>
</evidence>
<keyword evidence="6 19" id="KW-0732">Signal</keyword>
<dbReference type="FunFam" id="1.10.510.10:FF:000060">
    <property type="entry name" value="G-type lectin S-receptor-like serine/threonine-protein kinase"/>
    <property type="match status" value="1"/>
</dbReference>
<dbReference type="Gene3D" id="2.90.10.10">
    <property type="entry name" value="Bulb-type lectin domain"/>
    <property type="match status" value="1"/>
</dbReference>
<dbReference type="SUPFAM" id="SSF56112">
    <property type="entry name" value="Protein kinase-like (PK-like)"/>
    <property type="match status" value="1"/>
</dbReference>
<dbReference type="PIRSF" id="PIRSF000641">
    <property type="entry name" value="SRK"/>
    <property type="match status" value="1"/>
</dbReference>
<dbReference type="SMART" id="SM00473">
    <property type="entry name" value="PAN_AP"/>
    <property type="match status" value="1"/>
</dbReference>
<evidence type="ECO:0000256" key="7">
    <source>
        <dbReference type="ARBA" id="ARBA00022734"/>
    </source>
</evidence>
<keyword evidence="12" id="KW-0472">Membrane</keyword>
<feature type="domain" description="Apple" evidence="22">
    <location>
        <begin position="336"/>
        <end position="418"/>
    </location>
</feature>
<evidence type="ECO:0000256" key="18">
    <source>
        <dbReference type="PIRNR" id="PIRNR000641"/>
    </source>
</evidence>
<evidence type="ECO:0000256" key="10">
    <source>
        <dbReference type="ARBA" id="ARBA00022840"/>
    </source>
</evidence>
<dbReference type="FunFam" id="2.90.10.10:FF:000001">
    <property type="entry name" value="G-type lectin S-receptor-like serine/threonine-protein kinase"/>
    <property type="match status" value="1"/>
</dbReference>
<evidence type="ECO:0000256" key="16">
    <source>
        <dbReference type="ARBA" id="ARBA00047899"/>
    </source>
</evidence>
<evidence type="ECO:0000256" key="17">
    <source>
        <dbReference type="ARBA" id="ARBA00048679"/>
    </source>
</evidence>
<dbReference type="PROSITE" id="PS50948">
    <property type="entry name" value="PAN"/>
    <property type="match status" value="1"/>
</dbReference>
<evidence type="ECO:0000256" key="6">
    <source>
        <dbReference type="ARBA" id="ARBA00022729"/>
    </source>
</evidence>
<comment type="catalytic activity">
    <reaction evidence="17 18">
        <text>L-seryl-[protein] + ATP = O-phospho-L-seryl-[protein] + ADP + H(+)</text>
        <dbReference type="Rhea" id="RHEA:17989"/>
        <dbReference type="Rhea" id="RHEA-COMP:9863"/>
        <dbReference type="Rhea" id="RHEA-COMP:11604"/>
        <dbReference type="ChEBI" id="CHEBI:15378"/>
        <dbReference type="ChEBI" id="CHEBI:29999"/>
        <dbReference type="ChEBI" id="CHEBI:30616"/>
        <dbReference type="ChEBI" id="CHEBI:83421"/>
        <dbReference type="ChEBI" id="CHEBI:456216"/>
        <dbReference type="EC" id="2.7.11.1"/>
    </reaction>
</comment>
<name>A0A2H5Q8A5_CITUN</name>
<evidence type="ECO:0000313" key="23">
    <source>
        <dbReference type="EMBL" id="GAY60876.1"/>
    </source>
</evidence>
<dbReference type="PANTHER" id="PTHR27002">
    <property type="entry name" value="RECEPTOR-LIKE SERINE/THREONINE-PROTEIN KINASE SD1-8"/>
    <property type="match status" value="1"/>
</dbReference>
<evidence type="ECO:0000256" key="19">
    <source>
        <dbReference type="SAM" id="SignalP"/>
    </source>
</evidence>
<dbReference type="InterPro" id="IPR000858">
    <property type="entry name" value="S_locus_glycoprot_dom"/>
</dbReference>
<feature type="domain" description="Bulb-type lectin" evidence="21">
    <location>
        <begin position="25"/>
        <end position="146"/>
    </location>
</feature>
<keyword evidence="7" id="KW-0430">Lectin</keyword>
<keyword evidence="4 18" id="KW-0808">Transferase</keyword>
<dbReference type="InterPro" id="IPR000719">
    <property type="entry name" value="Prot_kinase_dom"/>
</dbReference>
<dbReference type="PROSITE" id="PS00108">
    <property type="entry name" value="PROTEIN_KINASE_ST"/>
    <property type="match status" value="1"/>
</dbReference>
<evidence type="ECO:0000256" key="14">
    <source>
        <dbReference type="ARBA" id="ARBA00023170"/>
    </source>
</evidence>
<evidence type="ECO:0000256" key="13">
    <source>
        <dbReference type="ARBA" id="ARBA00023157"/>
    </source>
</evidence>
<dbReference type="GO" id="GO:0048544">
    <property type="term" value="P:recognition of pollen"/>
    <property type="evidence" value="ECO:0007669"/>
    <property type="project" value="InterPro"/>
</dbReference>
<keyword evidence="2" id="KW-1003">Cell membrane</keyword>
<dbReference type="SUPFAM" id="SSF51110">
    <property type="entry name" value="alpha-D-mannose-specific plant lectins"/>
    <property type="match status" value="1"/>
</dbReference>
<evidence type="ECO:0000313" key="24">
    <source>
        <dbReference type="Proteomes" id="UP000236630"/>
    </source>
</evidence>
<dbReference type="SMART" id="SM00108">
    <property type="entry name" value="B_lectin"/>
    <property type="match status" value="1"/>
</dbReference>
<keyword evidence="14" id="KW-0675">Receptor</keyword>